<dbReference type="InterPro" id="IPR011009">
    <property type="entry name" value="Kinase-like_dom_sf"/>
</dbReference>
<comment type="catalytic activity">
    <reaction evidence="2">
        <text>L-threonyl-[protein] + ATP = O-phospho-L-threonyl-[protein] + ADP + H(+)</text>
        <dbReference type="Rhea" id="RHEA:46608"/>
        <dbReference type="Rhea" id="RHEA-COMP:11060"/>
        <dbReference type="Rhea" id="RHEA-COMP:11605"/>
        <dbReference type="ChEBI" id="CHEBI:15378"/>
        <dbReference type="ChEBI" id="CHEBI:30013"/>
        <dbReference type="ChEBI" id="CHEBI:30616"/>
        <dbReference type="ChEBI" id="CHEBI:61977"/>
        <dbReference type="ChEBI" id="CHEBI:456216"/>
        <dbReference type="EC" id="2.7.11.1"/>
    </reaction>
</comment>
<evidence type="ECO:0000256" key="2">
    <source>
        <dbReference type="ARBA" id="ARBA00047899"/>
    </source>
</evidence>
<dbReference type="GO" id="GO:0004674">
    <property type="term" value="F:protein serine/threonine kinase activity"/>
    <property type="evidence" value="ECO:0007669"/>
    <property type="project" value="UniProtKB-EC"/>
</dbReference>
<evidence type="ECO:0000313" key="7">
    <source>
        <dbReference type="Proteomes" id="UP000248423"/>
    </source>
</evidence>
<feature type="domain" description="Aminoglycoside phosphotransferase" evidence="5">
    <location>
        <begin position="132"/>
        <end position="346"/>
    </location>
</feature>
<dbReference type="InterPro" id="IPR008266">
    <property type="entry name" value="Tyr_kinase_AS"/>
</dbReference>
<feature type="region of interest" description="Disordered" evidence="4">
    <location>
        <begin position="66"/>
        <end position="85"/>
    </location>
</feature>
<comment type="catalytic activity">
    <reaction evidence="3">
        <text>L-seryl-[protein] + ATP = O-phospho-L-seryl-[protein] + ADP + H(+)</text>
        <dbReference type="Rhea" id="RHEA:17989"/>
        <dbReference type="Rhea" id="RHEA-COMP:9863"/>
        <dbReference type="Rhea" id="RHEA-COMP:11604"/>
        <dbReference type="ChEBI" id="CHEBI:15378"/>
        <dbReference type="ChEBI" id="CHEBI:29999"/>
        <dbReference type="ChEBI" id="CHEBI:30616"/>
        <dbReference type="ChEBI" id="CHEBI:83421"/>
        <dbReference type="ChEBI" id="CHEBI:456216"/>
        <dbReference type="EC" id="2.7.11.1"/>
    </reaction>
</comment>
<evidence type="ECO:0000256" key="3">
    <source>
        <dbReference type="ARBA" id="ARBA00048679"/>
    </source>
</evidence>
<dbReference type="Proteomes" id="UP000248423">
    <property type="component" value="Unassembled WGS sequence"/>
</dbReference>
<dbReference type="EMBL" id="KZ826378">
    <property type="protein sequence ID" value="PYI03662.1"/>
    <property type="molecule type" value="Genomic_DNA"/>
</dbReference>
<accession>A0A319E0Y2</accession>
<gene>
    <name evidence="6" type="ORF">BO78DRAFT_432001</name>
</gene>
<protein>
    <recommendedName>
        <fullName evidence="1">non-specific serine/threonine protein kinase</fullName>
        <ecNumber evidence="1">2.7.11.1</ecNumber>
    </recommendedName>
</protein>
<sequence length="462" mass="50933">MSDINHQTYPTRLSQLHRISHQHDLKIHTITPIAYQALGPCPYNNFIYKIELSEPPNLSFFFSSSSSSSSSGYASIPGTKSNEYISPPPEGETVFVIRMSNPLAMGINSLSDRVENEIVAMYLARRGLDSVNPGLGDLIPRVYAFCSKPQDDDDDGGRQGDLPWTMMEYKPGVELNEVYDDLSAEVKEDVLGQVADVVAGVQRPVSGGSIGGLYGGLGLGKDVDGDGGIIGTEMTTTSGGPWKSYEMFLQARLRHELGDAEKSPVIDGWKGNGVRERLEGLIERVGRTLSSLMKSGVEERRVLVHGDLTMNNILISPTTHKLTALLDFDFACIAHPAHEYLVSLQDLGGNVMGPYGEDPTQGKLSQALLSGDFSEDVPDTLWWTGKTLDEMLKRRGVKRPCEMMPGMEVLRQWRALEQLLCPFHLTAPFIVQRMTEEQRAGARKGAEEELVAQMEVLDKWEG</sequence>
<dbReference type="EC" id="2.7.11.1" evidence="1"/>
<dbReference type="InterPro" id="IPR002575">
    <property type="entry name" value="Aminoglycoside_PTrfase"/>
</dbReference>
<dbReference type="VEuPathDB" id="FungiDB:BO78DRAFT_432001"/>
<evidence type="ECO:0000256" key="4">
    <source>
        <dbReference type="SAM" id="MobiDB-lite"/>
    </source>
</evidence>
<dbReference type="STRING" id="1448318.A0A319E0Y2"/>
<dbReference type="PANTHER" id="PTHR21310">
    <property type="entry name" value="AMINOGLYCOSIDE PHOSPHOTRANSFERASE-RELATED-RELATED"/>
    <property type="match status" value="1"/>
</dbReference>
<evidence type="ECO:0000313" key="6">
    <source>
        <dbReference type="EMBL" id="PYI03662.1"/>
    </source>
</evidence>
<evidence type="ECO:0000259" key="5">
    <source>
        <dbReference type="Pfam" id="PF01636"/>
    </source>
</evidence>
<evidence type="ECO:0000256" key="1">
    <source>
        <dbReference type="ARBA" id="ARBA00012513"/>
    </source>
</evidence>
<dbReference type="InterPro" id="IPR051678">
    <property type="entry name" value="AGP_Transferase"/>
</dbReference>
<dbReference type="AlphaFoldDB" id="A0A319E0Y2"/>
<dbReference type="PROSITE" id="PS00109">
    <property type="entry name" value="PROTEIN_KINASE_TYR"/>
    <property type="match status" value="1"/>
</dbReference>
<dbReference type="Gene3D" id="3.90.1200.10">
    <property type="match status" value="1"/>
</dbReference>
<organism evidence="6 7">
    <name type="scientific">Aspergillus sclerotiicarbonarius (strain CBS 121057 / IBT 28362)</name>
    <dbReference type="NCBI Taxonomy" id="1448318"/>
    <lineage>
        <taxon>Eukaryota</taxon>
        <taxon>Fungi</taxon>
        <taxon>Dikarya</taxon>
        <taxon>Ascomycota</taxon>
        <taxon>Pezizomycotina</taxon>
        <taxon>Eurotiomycetes</taxon>
        <taxon>Eurotiomycetidae</taxon>
        <taxon>Eurotiales</taxon>
        <taxon>Aspergillaceae</taxon>
        <taxon>Aspergillus</taxon>
        <taxon>Aspergillus subgen. Circumdati</taxon>
    </lineage>
</organism>
<keyword evidence="7" id="KW-1185">Reference proteome</keyword>
<dbReference type="SUPFAM" id="SSF56112">
    <property type="entry name" value="Protein kinase-like (PK-like)"/>
    <property type="match status" value="1"/>
</dbReference>
<dbReference type="OrthoDB" id="2831558at2759"/>
<dbReference type="Pfam" id="PF01636">
    <property type="entry name" value="APH"/>
    <property type="match status" value="1"/>
</dbReference>
<name>A0A319E0Y2_ASPSB</name>
<proteinExistence type="predicted"/>
<reference evidence="6 7" key="1">
    <citation type="submission" date="2018-02" db="EMBL/GenBank/DDBJ databases">
        <title>The genomes of Aspergillus section Nigri reveals drivers in fungal speciation.</title>
        <authorList>
            <consortium name="DOE Joint Genome Institute"/>
            <person name="Vesth T.C."/>
            <person name="Nybo J."/>
            <person name="Theobald S."/>
            <person name="Brandl J."/>
            <person name="Frisvad J.C."/>
            <person name="Nielsen K.F."/>
            <person name="Lyhne E.K."/>
            <person name="Kogle M.E."/>
            <person name="Kuo A."/>
            <person name="Riley R."/>
            <person name="Clum A."/>
            <person name="Nolan M."/>
            <person name="Lipzen A."/>
            <person name="Salamov A."/>
            <person name="Henrissat B."/>
            <person name="Wiebenga A."/>
            <person name="De vries R.P."/>
            <person name="Grigoriev I.V."/>
            <person name="Mortensen U.H."/>
            <person name="Andersen M.R."/>
            <person name="Baker S.E."/>
        </authorList>
    </citation>
    <scope>NUCLEOTIDE SEQUENCE [LARGE SCALE GENOMIC DNA]</scope>
    <source>
        <strain evidence="6 7">CBS 121057</strain>
    </source>
</reference>